<feature type="transmembrane region" description="Helical" evidence="6">
    <location>
        <begin position="93"/>
        <end position="118"/>
    </location>
</feature>
<evidence type="ECO:0000256" key="5">
    <source>
        <dbReference type="ARBA" id="ARBA00023136"/>
    </source>
</evidence>
<dbReference type="EMBL" id="BARS01005244">
    <property type="protein sequence ID" value="GAF70350.1"/>
    <property type="molecule type" value="Genomic_DNA"/>
</dbReference>
<evidence type="ECO:0000313" key="7">
    <source>
        <dbReference type="EMBL" id="GAF70350.1"/>
    </source>
</evidence>
<comment type="subcellular location">
    <subcellularLocation>
        <location evidence="1">Cell membrane</location>
        <topology evidence="1">Multi-pass membrane protein</topology>
    </subcellularLocation>
</comment>
<keyword evidence="3 6" id="KW-0812">Transmembrane</keyword>
<evidence type="ECO:0000256" key="1">
    <source>
        <dbReference type="ARBA" id="ARBA00004651"/>
    </source>
</evidence>
<feature type="transmembrane region" description="Helical" evidence="6">
    <location>
        <begin position="252"/>
        <end position="278"/>
    </location>
</feature>
<comment type="caution">
    <text evidence="7">The sequence shown here is derived from an EMBL/GenBank/DDBJ whole genome shotgun (WGS) entry which is preliminary data.</text>
</comment>
<evidence type="ECO:0000256" key="4">
    <source>
        <dbReference type="ARBA" id="ARBA00022989"/>
    </source>
</evidence>
<dbReference type="AlphaFoldDB" id="X0T2R8"/>
<keyword evidence="2" id="KW-1003">Cell membrane</keyword>
<dbReference type="InterPro" id="IPR050833">
    <property type="entry name" value="Poly_Biosynth_Transport"/>
</dbReference>
<evidence type="ECO:0000256" key="2">
    <source>
        <dbReference type="ARBA" id="ARBA00022475"/>
    </source>
</evidence>
<protein>
    <recommendedName>
        <fullName evidence="8">Polysaccharide biosynthesis protein C-terminal domain-containing protein</fullName>
    </recommendedName>
</protein>
<accession>X0T2R8</accession>
<reference evidence="7" key="1">
    <citation type="journal article" date="2014" name="Front. Microbiol.">
        <title>High frequency of phylogenetically diverse reductive dehalogenase-homologous genes in deep subseafloor sedimentary metagenomes.</title>
        <authorList>
            <person name="Kawai M."/>
            <person name="Futagami T."/>
            <person name="Toyoda A."/>
            <person name="Takaki Y."/>
            <person name="Nishi S."/>
            <person name="Hori S."/>
            <person name="Arai W."/>
            <person name="Tsubouchi T."/>
            <person name="Morono Y."/>
            <person name="Uchiyama I."/>
            <person name="Ito T."/>
            <person name="Fujiyama A."/>
            <person name="Inagaki F."/>
            <person name="Takami H."/>
        </authorList>
    </citation>
    <scope>NUCLEOTIDE SEQUENCE</scope>
    <source>
        <strain evidence="7">Expedition CK06-06</strain>
    </source>
</reference>
<dbReference type="GO" id="GO:0005886">
    <property type="term" value="C:plasma membrane"/>
    <property type="evidence" value="ECO:0007669"/>
    <property type="project" value="UniProtKB-SubCell"/>
</dbReference>
<feature type="non-terminal residue" evidence="7">
    <location>
        <position position="1"/>
    </location>
</feature>
<feature type="transmembrane region" description="Helical" evidence="6">
    <location>
        <begin position="199"/>
        <end position="219"/>
    </location>
</feature>
<name>X0T2R8_9ZZZZ</name>
<organism evidence="7">
    <name type="scientific">marine sediment metagenome</name>
    <dbReference type="NCBI Taxonomy" id="412755"/>
    <lineage>
        <taxon>unclassified sequences</taxon>
        <taxon>metagenomes</taxon>
        <taxon>ecological metagenomes</taxon>
    </lineage>
</organism>
<dbReference type="PANTHER" id="PTHR30250:SF11">
    <property type="entry name" value="O-ANTIGEN TRANSPORTER-RELATED"/>
    <property type="match status" value="1"/>
</dbReference>
<feature type="transmembrane region" description="Helical" evidence="6">
    <location>
        <begin position="225"/>
        <end position="245"/>
    </location>
</feature>
<keyword evidence="5 6" id="KW-0472">Membrane</keyword>
<feature type="transmembrane region" description="Helical" evidence="6">
    <location>
        <begin position="20"/>
        <end position="39"/>
    </location>
</feature>
<dbReference type="PANTHER" id="PTHR30250">
    <property type="entry name" value="PST FAMILY PREDICTED COLANIC ACID TRANSPORTER"/>
    <property type="match status" value="1"/>
</dbReference>
<feature type="transmembrane region" description="Helical" evidence="6">
    <location>
        <begin position="60"/>
        <end position="81"/>
    </location>
</feature>
<sequence length="317" mass="33602">VYPAARLALVVLLFTAGLRMTSLPFAFMLASLAAFGFCLQVRPSGDVPMPDATRTLVRSASTLFVIYTIASLCIIVDLLAVKRLNPGAGLPGTYTAVAALMKMPVFISGVFSVVLLPVIAGRSARAGEQFELSLRYNILFLALFLTGGFTCGNHLVTILFRGDIHVGRSLVLVIGCGYAAYALELLFITQFVGKGNYRVPVVILPLVIAAELVGLVLLVPRWGLAGAGASLAMAHGAGLVAFVFLSRRSFGYALPVASLARSLLAAGAVVALTALAGFPSGWRVFPWLVVETAVFIGVLIATRELQFQEISPARFLK</sequence>
<evidence type="ECO:0000256" key="6">
    <source>
        <dbReference type="SAM" id="Phobius"/>
    </source>
</evidence>
<evidence type="ECO:0000256" key="3">
    <source>
        <dbReference type="ARBA" id="ARBA00022692"/>
    </source>
</evidence>
<evidence type="ECO:0008006" key="8">
    <source>
        <dbReference type="Google" id="ProtNLM"/>
    </source>
</evidence>
<gene>
    <name evidence="7" type="ORF">S01H1_10264</name>
</gene>
<feature type="transmembrane region" description="Helical" evidence="6">
    <location>
        <begin position="284"/>
        <end position="302"/>
    </location>
</feature>
<feature type="transmembrane region" description="Helical" evidence="6">
    <location>
        <begin position="166"/>
        <end position="187"/>
    </location>
</feature>
<keyword evidence="4 6" id="KW-1133">Transmembrane helix</keyword>
<feature type="transmembrane region" description="Helical" evidence="6">
    <location>
        <begin position="138"/>
        <end position="160"/>
    </location>
</feature>
<proteinExistence type="predicted"/>